<dbReference type="EMBL" id="CABDUW010003137">
    <property type="protein sequence ID" value="VTJ88750.1"/>
    <property type="molecule type" value="Genomic_DNA"/>
</dbReference>
<keyword evidence="4" id="KW-1185">Reference proteome</keyword>
<gene>
    <name evidence="2" type="ORF">GHT09_017873</name>
    <name evidence="3" type="ORF">MONAX_5E003315</name>
</gene>
<reference evidence="3 4" key="1">
    <citation type="submission" date="2019-04" db="EMBL/GenBank/DDBJ databases">
        <authorList>
            <person name="Alioto T."/>
            <person name="Alioto T."/>
        </authorList>
    </citation>
    <scope>NUCLEOTIDE SEQUENCE [LARGE SCALE GENOMIC DNA]</scope>
</reference>
<dbReference type="Pfam" id="PF24487">
    <property type="entry name" value="NDC80_loop"/>
    <property type="match status" value="1"/>
</dbReference>
<reference evidence="2" key="2">
    <citation type="submission" date="2020-08" db="EMBL/GenBank/DDBJ databases">
        <authorList>
            <person name="Shumante A."/>
            <person name="Zimin A.V."/>
            <person name="Puiu D."/>
            <person name="Salzberg S.L."/>
        </authorList>
    </citation>
    <scope>NUCLEOTIDE SEQUENCE</scope>
    <source>
        <strain evidence="2">WC2-LM</strain>
        <tissue evidence="2">Liver</tissue>
    </source>
</reference>
<dbReference type="Proteomes" id="UP000662637">
    <property type="component" value="Unassembled WGS sequence"/>
</dbReference>
<dbReference type="GO" id="GO:0031262">
    <property type="term" value="C:Ndc80 complex"/>
    <property type="evidence" value="ECO:0007669"/>
    <property type="project" value="InterPro"/>
</dbReference>
<sequence>MNELDAVQWEYQLLVQTTTEERRKVRNNLQHLLKMIATHVGSMEKHLEEQITKVDREYEECMSEDLLENIREITEKYKKNAALRKASGE</sequence>
<dbReference type="EMBL" id="WJEC01006950">
    <property type="protein sequence ID" value="KAF7470827.1"/>
    <property type="molecule type" value="Genomic_DNA"/>
</dbReference>
<dbReference type="AlphaFoldDB" id="A0A5E4D525"/>
<dbReference type="Proteomes" id="UP000335636">
    <property type="component" value="Unassembled WGS sequence"/>
</dbReference>
<dbReference type="InterPro" id="IPR005550">
    <property type="entry name" value="Kinetochore_Ndc80"/>
</dbReference>
<evidence type="ECO:0000313" key="4">
    <source>
        <dbReference type="Proteomes" id="UP000335636"/>
    </source>
</evidence>
<evidence type="ECO:0000313" key="3">
    <source>
        <dbReference type="EMBL" id="VTJ88750.1"/>
    </source>
</evidence>
<dbReference type="PANTHER" id="PTHR10643:SF2">
    <property type="entry name" value="KINETOCHORE PROTEIN NDC80 HOMOLOG"/>
    <property type="match status" value="1"/>
</dbReference>
<evidence type="ECO:0000313" key="2">
    <source>
        <dbReference type="EMBL" id="KAF7470827.1"/>
    </source>
</evidence>
<feature type="domain" description="Kinetochore protein NDC80 loop region" evidence="1">
    <location>
        <begin position="1"/>
        <end position="56"/>
    </location>
</feature>
<dbReference type="PANTHER" id="PTHR10643">
    <property type="entry name" value="KINETOCHORE PROTEIN NDC80"/>
    <property type="match status" value="1"/>
</dbReference>
<evidence type="ECO:0000259" key="1">
    <source>
        <dbReference type="Pfam" id="PF24487"/>
    </source>
</evidence>
<name>A0A5E4D525_MARMO</name>
<dbReference type="InterPro" id="IPR057091">
    <property type="entry name" value="NDC80_loop"/>
</dbReference>
<dbReference type="GO" id="GO:0051315">
    <property type="term" value="P:attachment of mitotic spindle microtubules to kinetochore"/>
    <property type="evidence" value="ECO:0007669"/>
    <property type="project" value="InterPro"/>
</dbReference>
<accession>A0A5E4D525</accession>
<protein>
    <recommendedName>
        <fullName evidence="1">Kinetochore protein NDC80 loop region domain-containing protein</fullName>
    </recommendedName>
</protein>
<proteinExistence type="predicted"/>
<organism evidence="3 4">
    <name type="scientific">Marmota monax</name>
    <name type="common">Woodchuck</name>
    <dbReference type="NCBI Taxonomy" id="9995"/>
    <lineage>
        <taxon>Eukaryota</taxon>
        <taxon>Metazoa</taxon>
        <taxon>Chordata</taxon>
        <taxon>Craniata</taxon>
        <taxon>Vertebrata</taxon>
        <taxon>Euteleostomi</taxon>
        <taxon>Mammalia</taxon>
        <taxon>Eutheria</taxon>
        <taxon>Euarchontoglires</taxon>
        <taxon>Glires</taxon>
        <taxon>Rodentia</taxon>
        <taxon>Sciuromorpha</taxon>
        <taxon>Sciuridae</taxon>
        <taxon>Xerinae</taxon>
        <taxon>Marmotini</taxon>
        <taxon>Marmota</taxon>
    </lineage>
</organism>